<dbReference type="InterPro" id="IPR003591">
    <property type="entry name" value="Leu-rich_rpt_typical-subtyp"/>
</dbReference>
<dbReference type="EMBL" id="JAIWYP010000005">
    <property type="protein sequence ID" value="KAH3828639.1"/>
    <property type="molecule type" value="Genomic_DNA"/>
</dbReference>
<evidence type="ECO:0000256" key="2">
    <source>
        <dbReference type="ARBA" id="ARBA00022737"/>
    </source>
</evidence>
<dbReference type="SMART" id="SM00369">
    <property type="entry name" value="LRR_TYP"/>
    <property type="match status" value="6"/>
</dbReference>
<comment type="caution">
    <text evidence="4">The sequence shown here is derived from an EMBL/GenBank/DDBJ whole genome shotgun (WGS) entry which is preliminary data.</text>
</comment>
<feature type="compositionally biased region" description="Basic residues" evidence="3">
    <location>
        <begin position="448"/>
        <end position="459"/>
    </location>
</feature>
<protein>
    <submittedName>
        <fullName evidence="4">Uncharacterized protein</fullName>
    </submittedName>
</protein>
<keyword evidence="5" id="KW-1185">Reference proteome</keyword>
<dbReference type="PROSITE" id="PS51450">
    <property type="entry name" value="LRR"/>
    <property type="match status" value="1"/>
</dbReference>
<feature type="region of interest" description="Disordered" evidence="3">
    <location>
        <begin position="321"/>
        <end position="470"/>
    </location>
</feature>
<organism evidence="4 5">
    <name type="scientific">Dreissena polymorpha</name>
    <name type="common">Zebra mussel</name>
    <name type="synonym">Mytilus polymorpha</name>
    <dbReference type="NCBI Taxonomy" id="45954"/>
    <lineage>
        <taxon>Eukaryota</taxon>
        <taxon>Metazoa</taxon>
        <taxon>Spiralia</taxon>
        <taxon>Lophotrochozoa</taxon>
        <taxon>Mollusca</taxon>
        <taxon>Bivalvia</taxon>
        <taxon>Autobranchia</taxon>
        <taxon>Heteroconchia</taxon>
        <taxon>Euheterodonta</taxon>
        <taxon>Imparidentia</taxon>
        <taxon>Neoheterodontei</taxon>
        <taxon>Myida</taxon>
        <taxon>Dreissenoidea</taxon>
        <taxon>Dreissenidae</taxon>
        <taxon>Dreissena</taxon>
    </lineage>
</organism>
<gene>
    <name evidence="4" type="ORF">DPMN_130621</name>
</gene>
<evidence type="ECO:0000313" key="4">
    <source>
        <dbReference type="EMBL" id="KAH3828639.1"/>
    </source>
</evidence>
<feature type="compositionally biased region" description="Polar residues" evidence="3">
    <location>
        <begin position="391"/>
        <end position="403"/>
    </location>
</feature>
<evidence type="ECO:0000256" key="1">
    <source>
        <dbReference type="ARBA" id="ARBA00022614"/>
    </source>
</evidence>
<evidence type="ECO:0000313" key="5">
    <source>
        <dbReference type="Proteomes" id="UP000828390"/>
    </source>
</evidence>
<reference evidence="4" key="1">
    <citation type="journal article" date="2019" name="bioRxiv">
        <title>The Genome of the Zebra Mussel, Dreissena polymorpha: A Resource for Invasive Species Research.</title>
        <authorList>
            <person name="McCartney M.A."/>
            <person name="Auch B."/>
            <person name="Kono T."/>
            <person name="Mallez S."/>
            <person name="Zhang Y."/>
            <person name="Obille A."/>
            <person name="Becker A."/>
            <person name="Abrahante J.E."/>
            <person name="Garbe J."/>
            <person name="Badalamenti J.P."/>
            <person name="Herman A."/>
            <person name="Mangelson H."/>
            <person name="Liachko I."/>
            <person name="Sullivan S."/>
            <person name="Sone E.D."/>
            <person name="Koren S."/>
            <person name="Silverstein K.A.T."/>
            <person name="Beckman K.B."/>
            <person name="Gohl D.M."/>
        </authorList>
    </citation>
    <scope>NUCLEOTIDE SEQUENCE</scope>
    <source>
        <strain evidence="4">Duluth1</strain>
        <tissue evidence="4">Whole animal</tissue>
    </source>
</reference>
<feature type="compositionally biased region" description="Basic and acidic residues" evidence="3">
    <location>
        <begin position="408"/>
        <end position="447"/>
    </location>
</feature>
<keyword evidence="2" id="KW-0677">Repeat</keyword>
<feature type="compositionally biased region" description="Polar residues" evidence="3">
    <location>
        <begin position="342"/>
        <end position="378"/>
    </location>
</feature>
<evidence type="ECO:0000256" key="3">
    <source>
        <dbReference type="SAM" id="MobiDB-lite"/>
    </source>
</evidence>
<dbReference type="AlphaFoldDB" id="A0A9D4H375"/>
<dbReference type="Gene3D" id="3.80.10.10">
    <property type="entry name" value="Ribonuclease Inhibitor"/>
    <property type="match status" value="3"/>
</dbReference>
<dbReference type="Proteomes" id="UP000828390">
    <property type="component" value="Unassembled WGS sequence"/>
</dbReference>
<dbReference type="SUPFAM" id="SSF52058">
    <property type="entry name" value="L domain-like"/>
    <property type="match status" value="1"/>
</dbReference>
<dbReference type="PANTHER" id="PTHR24366:SF158">
    <property type="entry name" value="PLATELET GLYCOPROTEIN IB ALPHA CHAIN-LIKE-RELATED"/>
    <property type="match status" value="1"/>
</dbReference>
<accession>A0A9D4H375</accession>
<proteinExistence type="predicted"/>
<dbReference type="PANTHER" id="PTHR24366">
    <property type="entry name" value="IG(IMMUNOGLOBULIN) AND LRR(LEUCINE RICH REPEAT) DOMAINS"/>
    <property type="match status" value="1"/>
</dbReference>
<keyword evidence="1" id="KW-0433">Leucine-rich repeat</keyword>
<name>A0A9D4H375_DREPO</name>
<dbReference type="InterPro" id="IPR032675">
    <property type="entry name" value="LRR_dom_sf"/>
</dbReference>
<sequence>MPPEVGDFRLGQNNLTRITLEDFQNITSLTLLTMNDNKINFVEHRSFEGLEDLKELWMSRNELVYIPRGLPKTLQKLYMDSNQVVELEQMLFKPDSALNVLNLEGNKVFKIHSEALKDAPQLTTLNLQGNAITRIESGTFTHSPNLESLTFTNNPIDVFKSGAFKNLGMLTEISLSYIDSKTTDVENLLPDFFFQEMPNVTEIDLMSSVKLTRAFLDKIKDGTAQPFTEVKLLNLQYNELKTLPQNIRSVFPNIKQLLLDGNMLVCDKNLLWLYDWMKTTEVSFHQYDLPTCDLPKSLYGQVIATLSRGDFVDTVDNIQETRNEQKPQNPPQQETAPVDPIQQASNQGNDITPPSTANNSPQPTNRNPEPAVTRSTGMAGTRVIIRPPKSQPQVPTDKSSAKASYSELARKAARKAEKERKKGEQFERRRSRRERNERNKNENDKRSEKRKIRNKKEKQGRKCEKDENGNIIKCARKQRDKKKCEVLADGTVRCKKSRGNKDKTIATPEAQRA</sequence>
<dbReference type="InterPro" id="IPR001611">
    <property type="entry name" value="Leu-rich_rpt"/>
</dbReference>
<dbReference type="Pfam" id="PF13855">
    <property type="entry name" value="LRR_8"/>
    <property type="match status" value="2"/>
</dbReference>
<reference evidence="4" key="2">
    <citation type="submission" date="2020-11" db="EMBL/GenBank/DDBJ databases">
        <authorList>
            <person name="McCartney M.A."/>
            <person name="Auch B."/>
            <person name="Kono T."/>
            <person name="Mallez S."/>
            <person name="Becker A."/>
            <person name="Gohl D.M."/>
            <person name="Silverstein K.A.T."/>
            <person name="Koren S."/>
            <person name="Bechman K.B."/>
            <person name="Herman A."/>
            <person name="Abrahante J.E."/>
            <person name="Garbe J."/>
        </authorList>
    </citation>
    <scope>NUCLEOTIDE SEQUENCE</scope>
    <source>
        <strain evidence="4">Duluth1</strain>
        <tissue evidence="4">Whole animal</tissue>
    </source>
</reference>